<dbReference type="InterPro" id="IPR000086">
    <property type="entry name" value="NUDIX_hydrolase_dom"/>
</dbReference>
<protein>
    <submittedName>
        <fullName evidence="3">NUDIX domain-containing protein</fullName>
    </submittedName>
</protein>
<proteinExistence type="predicted"/>
<keyword evidence="4" id="KW-1185">Reference proteome</keyword>
<evidence type="ECO:0000313" key="3">
    <source>
        <dbReference type="EMBL" id="MFD1888096.1"/>
    </source>
</evidence>
<sequence>MNIRISCLCLFEQAGRYLFQETIYASSGRIMYRPIGGTMEYGEQSVDTVVREVQEEIGAMIGQPTLRYIIENHYETNRQEVAEMNGVMVEELPEQPQHGHDLAFIYEGTLPDQQWYEREVIEGIEGEVTYRSVWKTLEEIEHQQHALLVPNGLLELLLADTKGEHYRSFVHHRVQSSHSMPSLG</sequence>
<name>A0ABW4RP30_9BACL</name>
<dbReference type="Gene3D" id="3.90.79.10">
    <property type="entry name" value="Nucleoside Triphosphate Pyrophosphohydrolase"/>
    <property type="match status" value="1"/>
</dbReference>
<dbReference type="InterPro" id="IPR015797">
    <property type="entry name" value="NUDIX_hydrolase-like_dom_sf"/>
</dbReference>
<comment type="caution">
    <text evidence="3">The sequence shown here is derived from an EMBL/GenBank/DDBJ whole genome shotgun (WGS) entry which is preliminary data.</text>
</comment>
<dbReference type="InterPro" id="IPR020084">
    <property type="entry name" value="NUDIX_hydrolase_CS"/>
</dbReference>
<dbReference type="PROSITE" id="PS00893">
    <property type="entry name" value="NUDIX_BOX"/>
    <property type="match status" value="1"/>
</dbReference>
<dbReference type="Proteomes" id="UP001597233">
    <property type="component" value="Unassembled WGS sequence"/>
</dbReference>
<evidence type="ECO:0000259" key="2">
    <source>
        <dbReference type="Pfam" id="PF00293"/>
    </source>
</evidence>
<accession>A0ABW4RP30</accession>
<evidence type="ECO:0000313" key="4">
    <source>
        <dbReference type="Proteomes" id="UP001597233"/>
    </source>
</evidence>
<feature type="domain" description="Nudix hydrolase" evidence="2">
    <location>
        <begin position="5"/>
        <end position="107"/>
    </location>
</feature>
<keyword evidence="1" id="KW-0378">Hydrolase</keyword>
<reference evidence="4" key="1">
    <citation type="journal article" date="2019" name="Int. J. Syst. Evol. Microbiol.">
        <title>The Global Catalogue of Microorganisms (GCM) 10K type strain sequencing project: providing services to taxonomists for standard genome sequencing and annotation.</title>
        <authorList>
            <consortium name="The Broad Institute Genomics Platform"/>
            <consortium name="The Broad Institute Genome Sequencing Center for Infectious Disease"/>
            <person name="Wu L."/>
            <person name="Ma J."/>
        </authorList>
    </citation>
    <scope>NUCLEOTIDE SEQUENCE [LARGE SCALE GENOMIC DNA]</scope>
    <source>
        <strain evidence="4">CCUG 54950</strain>
    </source>
</reference>
<dbReference type="RefSeq" id="WP_347323637.1">
    <property type="nucleotide sequence ID" value="NZ_JBCGUH010000002.1"/>
</dbReference>
<dbReference type="SUPFAM" id="SSF55811">
    <property type="entry name" value="Nudix"/>
    <property type="match status" value="1"/>
</dbReference>
<organism evidence="3 4">
    <name type="scientific">Paenibacillus wenxiniae</name>
    <dbReference type="NCBI Taxonomy" id="1636843"/>
    <lineage>
        <taxon>Bacteria</taxon>
        <taxon>Bacillati</taxon>
        <taxon>Bacillota</taxon>
        <taxon>Bacilli</taxon>
        <taxon>Bacillales</taxon>
        <taxon>Paenibacillaceae</taxon>
        <taxon>Paenibacillus</taxon>
    </lineage>
</organism>
<dbReference type="Pfam" id="PF00293">
    <property type="entry name" value="NUDIX"/>
    <property type="match status" value="1"/>
</dbReference>
<dbReference type="EMBL" id="JBHUEH010000032">
    <property type="protein sequence ID" value="MFD1888096.1"/>
    <property type="molecule type" value="Genomic_DNA"/>
</dbReference>
<evidence type="ECO:0000256" key="1">
    <source>
        <dbReference type="ARBA" id="ARBA00022801"/>
    </source>
</evidence>
<gene>
    <name evidence="3" type="ORF">ACFSC9_21665</name>
</gene>